<dbReference type="EMBL" id="JWZT01002281">
    <property type="protein sequence ID" value="KII69769.1"/>
    <property type="molecule type" value="Genomic_DNA"/>
</dbReference>
<dbReference type="InterPro" id="IPR001609">
    <property type="entry name" value="Myosin_head_motor_dom-like"/>
</dbReference>
<dbReference type="SUPFAM" id="SSF52540">
    <property type="entry name" value="P-loop containing nucleoside triphosphate hydrolases"/>
    <property type="match status" value="1"/>
</dbReference>
<keyword evidence="7" id="KW-0009">Actin-binding</keyword>
<organism evidence="9 10">
    <name type="scientific">Thelohanellus kitauei</name>
    <name type="common">Myxosporean</name>
    <dbReference type="NCBI Taxonomy" id="669202"/>
    <lineage>
        <taxon>Eukaryota</taxon>
        <taxon>Metazoa</taxon>
        <taxon>Cnidaria</taxon>
        <taxon>Myxozoa</taxon>
        <taxon>Myxosporea</taxon>
        <taxon>Bivalvulida</taxon>
        <taxon>Platysporina</taxon>
        <taxon>Myxobolidae</taxon>
        <taxon>Thelohanellus</taxon>
    </lineage>
</organism>
<dbReference type="Pfam" id="PF00063">
    <property type="entry name" value="Myosin_head"/>
    <property type="match status" value="1"/>
</dbReference>
<evidence type="ECO:0000256" key="5">
    <source>
        <dbReference type="ARBA" id="ARBA00023123"/>
    </source>
</evidence>
<protein>
    <submittedName>
        <fullName evidence="9">Unconventional myosin-IXa</fullName>
    </submittedName>
</protein>
<evidence type="ECO:0000256" key="1">
    <source>
        <dbReference type="ARBA" id="ARBA00004496"/>
    </source>
</evidence>
<dbReference type="GO" id="GO:0016459">
    <property type="term" value="C:myosin complex"/>
    <property type="evidence" value="ECO:0007669"/>
    <property type="project" value="UniProtKB-KW"/>
</dbReference>
<dbReference type="PRINTS" id="PR00193">
    <property type="entry name" value="MYOSINHEAVY"/>
</dbReference>
<dbReference type="GO" id="GO:0005524">
    <property type="term" value="F:ATP binding"/>
    <property type="evidence" value="ECO:0007669"/>
    <property type="project" value="UniProtKB-KW"/>
</dbReference>
<evidence type="ECO:0000256" key="3">
    <source>
        <dbReference type="ARBA" id="ARBA00022741"/>
    </source>
</evidence>
<gene>
    <name evidence="9" type="ORF">RF11_12652</name>
</gene>
<dbReference type="PANTHER" id="PTHR46184:SF5">
    <property type="entry name" value="UNCONVENTIONAL MYOSIN-IXA-LIKE"/>
    <property type="match status" value="1"/>
</dbReference>
<evidence type="ECO:0000256" key="2">
    <source>
        <dbReference type="ARBA" id="ARBA00022490"/>
    </source>
</evidence>
<proteinExistence type="inferred from homology"/>
<dbReference type="GO" id="GO:0005737">
    <property type="term" value="C:cytoplasm"/>
    <property type="evidence" value="ECO:0007669"/>
    <property type="project" value="UniProtKB-SubCell"/>
</dbReference>
<evidence type="ECO:0000313" key="10">
    <source>
        <dbReference type="Proteomes" id="UP000031668"/>
    </source>
</evidence>
<sequence length="137" mass="16330">MDRQQSNHSLTEINDELKTSNYIDSENETSIKVLDIFGFESGQKNSFEEFCVNYVNECLQNFLNQKTFKLQQVNMNIKQDEYEEEGFEWNRISYADNSTTVDLFRKRPSGLLNLLEDECKSFYWIISDWLMGQMKIY</sequence>
<reference evidence="9 10" key="1">
    <citation type="journal article" date="2014" name="Genome Biol. Evol.">
        <title>The genome of the myxosporean Thelohanellus kitauei shows adaptations to nutrient acquisition within its fish host.</title>
        <authorList>
            <person name="Yang Y."/>
            <person name="Xiong J."/>
            <person name="Zhou Z."/>
            <person name="Huo F."/>
            <person name="Miao W."/>
            <person name="Ran C."/>
            <person name="Liu Y."/>
            <person name="Zhang J."/>
            <person name="Feng J."/>
            <person name="Wang M."/>
            <person name="Wang M."/>
            <person name="Wang L."/>
            <person name="Yao B."/>
        </authorList>
    </citation>
    <scope>NUCLEOTIDE SEQUENCE [LARGE SCALE GENOMIC DNA]</scope>
    <source>
        <strain evidence="9">Wuqing</strain>
    </source>
</reference>
<evidence type="ECO:0000256" key="6">
    <source>
        <dbReference type="ARBA" id="ARBA00023175"/>
    </source>
</evidence>
<dbReference type="GO" id="GO:0035556">
    <property type="term" value="P:intracellular signal transduction"/>
    <property type="evidence" value="ECO:0007669"/>
    <property type="project" value="InterPro"/>
</dbReference>
<dbReference type="GO" id="GO:0000146">
    <property type="term" value="F:microfilament motor activity"/>
    <property type="evidence" value="ECO:0007669"/>
    <property type="project" value="InterPro"/>
</dbReference>
<comment type="similarity">
    <text evidence="7">Belongs to the TRAFAC class myosin-kinesin ATPase superfamily. Myosin family.</text>
</comment>
<dbReference type="Gene3D" id="3.40.850.10">
    <property type="entry name" value="Kinesin motor domain"/>
    <property type="match status" value="1"/>
</dbReference>
<dbReference type="InterPro" id="IPR036961">
    <property type="entry name" value="Kinesin_motor_dom_sf"/>
</dbReference>
<dbReference type="OrthoDB" id="5983411at2759"/>
<dbReference type="InterPro" id="IPR046987">
    <property type="entry name" value="Myo9"/>
</dbReference>
<dbReference type="InterPro" id="IPR027417">
    <property type="entry name" value="P-loop_NTPase"/>
</dbReference>
<comment type="caution">
    <text evidence="9">The sequence shown here is derived from an EMBL/GenBank/DDBJ whole genome shotgun (WGS) entry which is preliminary data.</text>
</comment>
<keyword evidence="3" id="KW-0547">Nucleotide-binding</keyword>
<feature type="domain" description="Myosin motor" evidence="8">
    <location>
        <begin position="1"/>
        <end position="137"/>
    </location>
</feature>
<keyword evidence="6" id="KW-0505">Motor protein</keyword>
<evidence type="ECO:0000256" key="7">
    <source>
        <dbReference type="PROSITE-ProRule" id="PRU00782"/>
    </source>
</evidence>
<name>A0A0C2IWP4_THEKT</name>
<evidence type="ECO:0000259" key="8">
    <source>
        <dbReference type="PROSITE" id="PS51456"/>
    </source>
</evidence>
<evidence type="ECO:0000256" key="4">
    <source>
        <dbReference type="ARBA" id="ARBA00022840"/>
    </source>
</evidence>
<comment type="subcellular location">
    <subcellularLocation>
        <location evidence="1">Cytoplasm</location>
    </subcellularLocation>
</comment>
<dbReference type="Gene3D" id="1.20.58.530">
    <property type="match status" value="1"/>
</dbReference>
<dbReference type="AlphaFoldDB" id="A0A0C2IWP4"/>
<keyword evidence="4" id="KW-0067">ATP-binding</keyword>
<dbReference type="Proteomes" id="UP000031668">
    <property type="component" value="Unassembled WGS sequence"/>
</dbReference>
<dbReference type="GO" id="GO:0005884">
    <property type="term" value="C:actin filament"/>
    <property type="evidence" value="ECO:0007669"/>
    <property type="project" value="TreeGrafter"/>
</dbReference>
<keyword evidence="10" id="KW-1185">Reference proteome</keyword>
<dbReference type="GO" id="GO:0051015">
    <property type="term" value="F:actin filament binding"/>
    <property type="evidence" value="ECO:0007669"/>
    <property type="project" value="TreeGrafter"/>
</dbReference>
<comment type="caution">
    <text evidence="7">Lacks conserved residue(s) required for the propagation of feature annotation.</text>
</comment>
<evidence type="ECO:0000313" key="9">
    <source>
        <dbReference type="EMBL" id="KII69769.1"/>
    </source>
</evidence>
<dbReference type="PROSITE" id="PS51456">
    <property type="entry name" value="MYOSIN_MOTOR"/>
    <property type="match status" value="1"/>
</dbReference>
<keyword evidence="2" id="KW-0963">Cytoplasm</keyword>
<dbReference type="GO" id="GO:0005096">
    <property type="term" value="F:GTPase activator activity"/>
    <property type="evidence" value="ECO:0007669"/>
    <property type="project" value="InterPro"/>
</dbReference>
<keyword evidence="5 7" id="KW-0518">Myosin</keyword>
<accession>A0A0C2IWP4</accession>
<dbReference type="PANTHER" id="PTHR46184">
    <property type="entry name" value="UNCONVENTIONAL MYOSIN-IXB-LIKE PROTEIN"/>
    <property type="match status" value="1"/>
</dbReference>